<feature type="domain" description="Mur ligase N-terminal catalytic" evidence="16">
    <location>
        <begin position="57"/>
        <end position="158"/>
    </location>
</feature>
<dbReference type="InterPro" id="IPR000713">
    <property type="entry name" value="Mur_ligase_N"/>
</dbReference>
<proteinExistence type="inferred from homology"/>
<evidence type="ECO:0000256" key="4">
    <source>
        <dbReference type="ARBA" id="ARBA00022490"/>
    </source>
</evidence>
<keyword evidence="9 14" id="KW-0133">Cell shape</keyword>
<dbReference type="EC" id="6.3.2.8" evidence="3 14"/>
<keyword evidence="5 14" id="KW-0436">Ligase</keyword>
<keyword evidence="11 14" id="KW-0131">Cell cycle</keyword>
<comment type="caution">
    <text evidence="19">The sequence shown here is derived from an EMBL/GenBank/DDBJ whole genome shotgun (WGS) entry which is preliminary data.</text>
</comment>
<comment type="subcellular location">
    <subcellularLocation>
        <location evidence="1 14">Cytoplasm</location>
    </subcellularLocation>
</comment>
<name>A0ABP6XJU3_9PSEU</name>
<dbReference type="HAMAP" id="MF_00046">
    <property type="entry name" value="MurC"/>
    <property type="match status" value="1"/>
</dbReference>
<comment type="catalytic activity">
    <reaction evidence="13 14">
        <text>UDP-N-acetyl-alpha-D-muramate + L-alanine + ATP = UDP-N-acetyl-alpha-D-muramoyl-L-alanine + ADP + phosphate + H(+)</text>
        <dbReference type="Rhea" id="RHEA:23372"/>
        <dbReference type="ChEBI" id="CHEBI:15378"/>
        <dbReference type="ChEBI" id="CHEBI:30616"/>
        <dbReference type="ChEBI" id="CHEBI:43474"/>
        <dbReference type="ChEBI" id="CHEBI:57972"/>
        <dbReference type="ChEBI" id="CHEBI:70757"/>
        <dbReference type="ChEBI" id="CHEBI:83898"/>
        <dbReference type="ChEBI" id="CHEBI:456216"/>
        <dbReference type="EC" id="6.3.2.8"/>
    </reaction>
</comment>
<evidence type="ECO:0000256" key="8">
    <source>
        <dbReference type="ARBA" id="ARBA00022840"/>
    </source>
</evidence>
<accession>A0ABP6XJU3</accession>
<evidence type="ECO:0000256" key="10">
    <source>
        <dbReference type="ARBA" id="ARBA00022984"/>
    </source>
</evidence>
<evidence type="ECO:0000256" key="2">
    <source>
        <dbReference type="ARBA" id="ARBA00004752"/>
    </source>
</evidence>
<dbReference type="InterPro" id="IPR036565">
    <property type="entry name" value="Mur-like_cat_sf"/>
</dbReference>
<dbReference type="Gene3D" id="3.40.1190.10">
    <property type="entry name" value="Mur-like, catalytic domain"/>
    <property type="match status" value="1"/>
</dbReference>
<keyword evidence="4 14" id="KW-0963">Cytoplasm</keyword>
<dbReference type="PANTHER" id="PTHR43445:SF3">
    <property type="entry name" value="UDP-N-ACETYLMURAMATE--L-ALANINE LIGASE"/>
    <property type="match status" value="1"/>
</dbReference>
<dbReference type="SUPFAM" id="SSF51984">
    <property type="entry name" value="MurCD N-terminal domain"/>
    <property type="match status" value="1"/>
</dbReference>
<reference evidence="20" key="1">
    <citation type="journal article" date="2019" name="Int. J. Syst. Evol. Microbiol.">
        <title>The Global Catalogue of Microorganisms (GCM) 10K type strain sequencing project: providing services to taxonomists for standard genome sequencing and annotation.</title>
        <authorList>
            <consortium name="The Broad Institute Genomics Platform"/>
            <consortium name="The Broad Institute Genome Sequencing Center for Infectious Disease"/>
            <person name="Wu L."/>
            <person name="Ma J."/>
        </authorList>
    </citation>
    <scope>NUCLEOTIDE SEQUENCE [LARGE SCALE GENOMIC DNA]</scope>
    <source>
        <strain evidence="20">JCM 16898</strain>
    </source>
</reference>
<dbReference type="Proteomes" id="UP001500689">
    <property type="component" value="Unassembled WGS sequence"/>
</dbReference>
<comment type="function">
    <text evidence="14">Cell wall formation.</text>
</comment>
<evidence type="ECO:0000256" key="14">
    <source>
        <dbReference type="HAMAP-Rule" id="MF_00046"/>
    </source>
</evidence>
<evidence type="ECO:0000313" key="19">
    <source>
        <dbReference type="EMBL" id="GAA3568324.1"/>
    </source>
</evidence>
<feature type="domain" description="Mur ligase C-terminal" evidence="17">
    <location>
        <begin position="373"/>
        <end position="500"/>
    </location>
</feature>
<dbReference type="Pfam" id="PF02875">
    <property type="entry name" value="Mur_ligase_C"/>
    <property type="match status" value="1"/>
</dbReference>
<evidence type="ECO:0000256" key="6">
    <source>
        <dbReference type="ARBA" id="ARBA00022618"/>
    </source>
</evidence>
<organism evidence="19 20">
    <name type="scientific">Amycolatopsis ultiminotia</name>
    <dbReference type="NCBI Taxonomy" id="543629"/>
    <lineage>
        <taxon>Bacteria</taxon>
        <taxon>Bacillati</taxon>
        <taxon>Actinomycetota</taxon>
        <taxon>Actinomycetes</taxon>
        <taxon>Pseudonocardiales</taxon>
        <taxon>Pseudonocardiaceae</taxon>
        <taxon>Amycolatopsis</taxon>
    </lineage>
</organism>
<keyword evidence="6 14" id="KW-0132">Cell division</keyword>
<evidence type="ECO:0000256" key="1">
    <source>
        <dbReference type="ARBA" id="ARBA00004496"/>
    </source>
</evidence>
<feature type="compositionally biased region" description="Polar residues" evidence="15">
    <location>
        <begin position="1"/>
        <end position="27"/>
    </location>
</feature>
<dbReference type="EMBL" id="BAAAZN010000015">
    <property type="protein sequence ID" value="GAA3568324.1"/>
    <property type="molecule type" value="Genomic_DNA"/>
</dbReference>
<evidence type="ECO:0000259" key="18">
    <source>
        <dbReference type="Pfam" id="PF08245"/>
    </source>
</evidence>
<dbReference type="NCBIfam" id="TIGR01082">
    <property type="entry name" value="murC"/>
    <property type="match status" value="1"/>
</dbReference>
<evidence type="ECO:0000259" key="16">
    <source>
        <dbReference type="Pfam" id="PF01225"/>
    </source>
</evidence>
<dbReference type="InterPro" id="IPR050061">
    <property type="entry name" value="MurCDEF_pg_biosynth"/>
</dbReference>
<evidence type="ECO:0000256" key="12">
    <source>
        <dbReference type="ARBA" id="ARBA00023316"/>
    </source>
</evidence>
<feature type="domain" description="Mur ligase central" evidence="18">
    <location>
        <begin position="163"/>
        <end position="350"/>
    </location>
</feature>
<keyword evidence="20" id="KW-1185">Reference proteome</keyword>
<evidence type="ECO:0000256" key="13">
    <source>
        <dbReference type="ARBA" id="ARBA00047833"/>
    </source>
</evidence>
<dbReference type="SUPFAM" id="SSF53623">
    <property type="entry name" value="MurD-like peptide ligases, catalytic domain"/>
    <property type="match status" value="1"/>
</dbReference>
<dbReference type="InterPro" id="IPR013221">
    <property type="entry name" value="Mur_ligase_cen"/>
</dbReference>
<keyword evidence="12 14" id="KW-0961">Cell wall biogenesis/degradation</keyword>
<evidence type="ECO:0000256" key="3">
    <source>
        <dbReference type="ARBA" id="ARBA00012211"/>
    </source>
</evidence>
<keyword evidence="10 14" id="KW-0573">Peptidoglycan synthesis</keyword>
<evidence type="ECO:0000256" key="11">
    <source>
        <dbReference type="ARBA" id="ARBA00023306"/>
    </source>
</evidence>
<comment type="similarity">
    <text evidence="14">Belongs to the MurCDEF family.</text>
</comment>
<dbReference type="Pfam" id="PF08245">
    <property type="entry name" value="Mur_ligase_M"/>
    <property type="match status" value="1"/>
</dbReference>
<evidence type="ECO:0000259" key="17">
    <source>
        <dbReference type="Pfam" id="PF02875"/>
    </source>
</evidence>
<gene>
    <name evidence="14 19" type="primary">murC</name>
    <name evidence="19" type="ORF">GCM10022222_60400</name>
</gene>
<dbReference type="GO" id="GO:0016874">
    <property type="term" value="F:ligase activity"/>
    <property type="evidence" value="ECO:0007669"/>
    <property type="project" value="UniProtKB-KW"/>
</dbReference>
<evidence type="ECO:0000256" key="9">
    <source>
        <dbReference type="ARBA" id="ARBA00022960"/>
    </source>
</evidence>
<dbReference type="Gene3D" id="3.40.50.720">
    <property type="entry name" value="NAD(P)-binding Rossmann-like Domain"/>
    <property type="match status" value="1"/>
</dbReference>
<comment type="pathway">
    <text evidence="2 14">Cell wall biogenesis; peptidoglycan biosynthesis.</text>
</comment>
<evidence type="ECO:0000256" key="7">
    <source>
        <dbReference type="ARBA" id="ARBA00022741"/>
    </source>
</evidence>
<feature type="region of interest" description="Disordered" evidence="15">
    <location>
        <begin position="1"/>
        <end position="48"/>
    </location>
</feature>
<evidence type="ECO:0000256" key="5">
    <source>
        <dbReference type="ARBA" id="ARBA00022598"/>
    </source>
</evidence>
<evidence type="ECO:0000313" key="20">
    <source>
        <dbReference type="Proteomes" id="UP001500689"/>
    </source>
</evidence>
<dbReference type="Gene3D" id="3.90.190.20">
    <property type="entry name" value="Mur ligase, C-terminal domain"/>
    <property type="match status" value="1"/>
</dbReference>
<dbReference type="Pfam" id="PF01225">
    <property type="entry name" value="Mur_ligase"/>
    <property type="match status" value="1"/>
</dbReference>
<protein>
    <recommendedName>
        <fullName evidence="3 14">UDP-N-acetylmuramate--L-alanine ligase</fullName>
        <ecNumber evidence="3 14">6.3.2.8</ecNumber>
    </recommendedName>
    <alternativeName>
        <fullName evidence="14">UDP-N-acetylmuramoyl-L-alanine synthetase</fullName>
    </alternativeName>
</protein>
<dbReference type="InterPro" id="IPR005758">
    <property type="entry name" value="UDP-N-AcMur_Ala_ligase_MurC"/>
</dbReference>
<feature type="binding site" evidence="14">
    <location>
        <begin position="165"/>
        <end position="171"/>
    </location>
    <ligand>
        <name>ATP</name>
        <dbReference type="ChEBI" id="CHEBI:30616"/>
    </ligand>
</feature>
<dbReference type="InterPro" id="IPR036615">
    <property type="entry name" value="Mur_ligase_C_dom_sf"/>
</dbReference>
<dbReference type="SUPFAM" id="SSF53244">
    <property type="entry name" value="MurD-like peptide ligases, peptide-binding domain"/>
    <property type="match status" value="1"/>
</dbReference>
<keyword evidence="8 14" id="KW-0067">ATP-binding</keyword>
<keyword evidence="7 14" id="KW-0547">Nucleotide-binding</keyword>
<evidence type="ECO:0000256" key="15">
    <source>
        <dbReference type="SAM" id="MobiDB-lite"/>
    </source>
</evidence>
<sequence>MPESTQPEPAQPDSTQPELAQPGSVSGATRPDATAPEPAPPGSALTDAPLPEQLRRAHLIGIGGAGMSGIARILLARGAAVSGSDAKESRALLSLRAQGATLFVGQRGENLAALPEPPSAVVVSTAIKETNPELAEARARGIPVLHRAQALAGLMTGHRVACIAGTHGKTSTTSMLTVALQHCRLDPSFAIGGDLNESGANAHHGGGGIFVAEADESDGSFLSYTPSVAVVTNVEPDHLDHHGTAEAYVKVFSDFAGRLEPGGLLIVCADDPGANLLGDEAAAAGVRVRRYGRQATGEGDVRVLGYTPSPDGGVVRIALDSTESASTEHDVRVAVPGEHMALNAIAALLAGVELGAPADRLAEGLAAFGGVRRRFEFKGRAGDVRVYDDYAHHPTEVAAQLRAVRTAAGTGRVLVVFQPHLYSRTKTFAAEFAEALSLADEVVVLDVFGAREEPVPGVTGALIADRVPVPVHYQPAFDLATGLVADLVRPGDLVVTMGAGDVTQLGPEILAELDRRTVGA</sequence>
<dbReference type="PANTHER" id="PTHR43445">
    <property type="entry name" value="UDP-N-ACETYLMURAMATE--L-ALANINE LIGASE-RELATED"/>
    <property type="match status" value="1"/>
</dbReference>
<dbReference type="InterPro" id="IPR004101">
    <property type="entry name" value="Mur_ligase_C"/>
</dbReference>